<accession>A0AAD2H7Q7</accession>
<protein>
    <submittedName>
        <fullName evidence="1">Uncharacterized protein</fullName>
    </submittedName>
</protein>
<proteinExistence type="predicted"/>
<reference evidence="1" key="1">
    <citation type="submission" date="2023-11" db="EMBL/GenBank/DDBJ databases">
        <authorList>
            <person name="De Vega J J."/>
            <person name="De Vega J J."/>
        </authorList>
    </citation>
    <scope>NUCLEOTIDE SEQUENCE</scope>
</reference>
<name>A0AAD2H7Q7_9AGAR</name>
<dbReference type="EMBL" id="CAVNYO010000172">
    <property type="protein sequence ID" value="CAK5271469.1"/>
    <property type="molecule type" value="Genomic_DNA"/>
</dbReference>
<comment type="caution">
    <text evidence="1">The sequence shown here is derived from an EMBL/GenBank/DDBJ whole genome shotgun (WGS) entry which is preliminary data.</text>
</comment>
<dbReference type="Proteomes" id="UP001295794">
    <property type="component" value="Unassembled WGS sequence"/>
</dbReference>
<organism evidence="1 2">
    <name type="scientific">Mycena citricolor</name>
    <dbReference type="NCBI Taxonomy" id="2018698"/>
    <lineage>
        <taxon>Eukaryota</taxon>
        <taxon>Fungi</taxon>
        <taxon>Dikarya</taxon>
        <taxon>Basidiomycota</taxon>
        <taxon>Agaricomycotina</taxon>
        <taxon>Agaricomycetes</taxon>
        <taxon>Agaricomycetidae</taxon>
        <taxon>Agaricales</taxon>
        <taxon>Marasmiineae</taxon>
        <taxon>Mycenaceae</taxon>
        <taxon>Mycena</taxon>
    </lineage>
</organism>
<sequence length="161" mass="18617">MPHPHPGRLGLGRALRSMVSFTAAPLDWDWDSVYRVGRIVQFVEQHATKGRLCRDDGSREDQVELAEMLLHDRWRVHTSQPGHRLRTRARSEAGESRLDIRTSFFAPVCLSNVAIPRIWIRGCISSTIWPLCYRRSPRRWTKCESTCMVSVAAVVLRREHE</sequence>
<gene>
    <name evidence="1" type="ORF">MYCIT1_LOCUS16536</name>
</gene>
<dbReference type="AlphaFoldDB" id="A0AAD2H7Q7"/>
<keyword evidence="2" id="KW-1185">Reference proteome</keyword>
<evidence type="ECO:0000313" key="1">
    <source>
        <dbReference type="EMBL" id="CAK5271469.1"/>
    </source>
</evidence>
<evidence type="ECO:0000313" key="2">
    <source>
        <dbReference type="Proteomes" id="UP001295794"/>
    </source>
</evidence>